<dbReference type="WBParaSite" id="PTRK_0000957800.1">
    <property type="protein sequence ID" value="PTRK_0000957800.1"/>
    <property type="gene ID" value="PTRK_0000957800"/>
</dbReference>
<protein>
    <submittedName>
        <fullName evidence="3">Transthyretin-like family protein</fullName>
    </submittedName>
</protein>
<dbReference type="AlphaFoldDB" id="A0A0N4ZM16"/>
<organism evidence="2 3">
    <name type="scientific">Parastrongyloides trichosuri</name>
    <name type="common">Possum-specific nematode worm</name>
    <dbReference type="NCBI Taxonomy" id="131310"/>
    <lineage>
        <taxon>Eukaryota</taxon>
        <taxon>Metazoa</taxon>
        <taxon>Ecdysozoa</taxon>
        <taxon>Nematoda</taxon>
        <taxon>Chromadorea</taxon>
        <taxon>Rhabditida</taxon>
        <taxon>Tylenchina</taxon>
        <taxon>Panagrolaimomorpha</taxon>
        <taxon>Strongyloidoidea</taxon>
        <taxon>Strongyloididae</taxon>
        <taxon>Parastrongyloides</taxon>
    </lineage>
</organism>
<keyword evidence="1" id="KW-0732">Signal</keyword>
<sequence length="143" mass="16611">MASKNMVLYLFLILIFAEQSTMRKKRPSRLVDVPYNVTGRVMYHIMPFMVAENSSDKEGNFILLGDVPEEQQKNLRILFIHKCDPSIRRSGLFIRLTTRDVPSSKCTFKNRGIKCTLGDIQLASRRRPDYNRPPHFLGHWVGK</sequence>
<evidence type="ECO:0000256" key="1">
    <source>
        <dbReference type="SAM" id="SignalP"/>
    </source>
</evidence>
<reference evidence="3" key="1">
    <citation type="submission" date="2017-02" db="UniProtKB">
        <authorList>
            <consortium name="WormBaseParasite"/>
        </authorList>
    </citation>
    <scope>IDENTIFICATION</scope>
</reference>
<feature type="chain" id="PRO_5005891962" evidence="1">
    <location>
        <begin position="18"/>
        <end position="143"/>
    </location>
</feature>
<accession>A0A0N4ZM16</accession>
<proteinExistence type="predicted"/>
<name>A0A0N4ZM16_PARTI</name>
<evidence type="ECO:0000313" key="2">
    <source>
        <dbReference type="Proteomes" id="UP000038045"/>
    </source>
</evidence>
<evidence type="ECO:0000313" key="3">
    <source>
        <dbReference type="WBParaSite" id="PTRK_0000957800.1"/>
    </source>
</evidence>
<feature type="signal peptide" evidence="1">
    <location>
        <begin position="1"/>
        <end position="17"/>
    </location>
</feature>
<dbReference type="Proteomes" id="UP000038045">
    <property type="component" value="Unplaced"/>
</dbReference>
<keyword evidence="2" id="KW-1185">Reference proteome</keyword>